<protein>
    <submittedName>
        <fullName evidence="4">EGF-like domain-containing protein</fullName>
    </submittedName>
</protein>
<reference evidence="4" key="2">
    <citation type="submission" date="2015-08" db="UniProtKB">
        <authorList>
            <consortium name="WormBaseParasite"/>
        </authorList>
    </citation>
    <scope>IDENTIFICATION</scope>
</reference>
<proteinExistence type="predicted"/>
<keyword evidence="1" id="KW-0812">Transmembrane</keyword>
<organism evidence="3 4">
    <name type="scientific">Strongyloides venezuelensis</name>
    <name type="common">Threadworm</name>
    <dbReference type="NCBI Taxonomy" id="75913"/>
    <lineage>
        <taxon>Eukaryota</taxon>
        <taxon>Metazoa</taxon>
        <taxon>Ecdysozoa</taxon>
        <taxon>Nematoda</taxon>
        <taxon>Chromadorea</taxon>
        <taxon>Rhabditida</taxon>
        <taxon>Tylenchina</taxon>
        <taxon>Panagrolaimomorpha</taxon>
        <taxon>Strongyloidoidea</taxon>
        <taxon>Strongyloididae</taxon>
        <taxon>Strongyloides</taxon>
    </lineage>
</organism>
<dbReference type="AlphaFoldDB" id="A0A0K0EZ94"/>
<name>A0A0K0EZ94_STRVS</name>
<reference evidence="3" key="1">
    <citation type="submission" date="2014-07" db="EMBL/GenBank/DDBJ databases">
        <authorList>
            <person name="Martin A.A"/>
            <person name="De Silva N."/>
        </authorList>
    </citation>
    <scope>NUCLEOTIDE SEQUENCE</scope>
</reference>
<sequence>MKALLNILPSLGLFIYNLFIYTNASDENYALTYQYEIVETGTLSVEYFANRENRSAPVSIYISENVTENKQLLVFKISLDIKNLPQVRVYHKMIFHVKYKDDELENIWIPKNEMNRSFKLSDIPNEFHCNLKECKIGLLSINNDETSMHSHGDVLPNDFIYISLEIANNKRRFQLGTITVPTYIHNLYAVICPSNNWVSEYGLVKYNPNNHSMIHFPDGTIDFLDRHIKLMNPWNRGEDNFCLCGHLEQKFGLPLDIGYNYYQYYASEPTLFVDEYSLIFENDTLLCEEWDIFNKNVVAFIISIPEYNFQSNRTTVHQLTRHSKFYSGEIIAIMVLEEIKGWYAENDGFNDKFEIQTYCNVPNFNANLRLRINESLQELKTIDDDIYGEIDSFTIDYKIVKNDIPADCYLEYDKQGFLQFQDLYVKRFRTSLQMYDEDDKKYFDVVVLKLLESNKKYKCSLIVPPNHPDVEELDFISEYEFIVIGNKDLYNNTFQNSTENFANNTYGNNLTNSTGNRSENTTKSIKLVIYISIGIFGFLIIIAGTAIFIWIIKNKERSENCKSKFRILLSNLWKKRSNRSSEKQ</sequence>
<keyword evidence="2" id="KW-0732">Signal</keyword>
<evidence type="ECO:0000256" key="1">
    <source>
        <dbReference type="SAM" id="Phobius"/>
    </source>
</evidence>
<evidence type="ECO:0000256" key="2">
    <source>
        <dbReference type="SAM" id="SignalP"/>
    </source>
</evidence>
<keyword evidence="1" id="KW-1133">Transmembrane helix</keyword>
<feature type="chain" id="PRO_5005328878" evidence="2">
    <location>
        <begin position="25"/>
        <end position="584"/>
    </location>
</feature>
<dbReference type="Proteomes" id="UP000035680">
    <property type="component" value="Unassembled WGS sequence"/>
</dbReference>
<dbReference type="WBParaSite" id="SVE_0185300.1">
    <property type="protein sequence ID" value="SVE_0185300.1"/>
    <property type="gene ID" value="SVE_0185300"/>
</dbReference>
<accession>A0A0K0EZ94</accession>
<evidence type="ECO:0000313" key="4">
    <source>
        <dbReference type="WBParaSite" id="SVE_0185300.1"/>
    </source>
</evidence>
<keyword evidence="1" id="KW-0472">Membrane</keyword>
<feature type="transmembrane region" description="Helical" evidence="1">
    <location>
        <begin position="527"/>
        <end position="552"/>
    </location>
</feature>
<feature type="signal peptide" evidence="2">
    <location>
        <begin position="1"/>
        <end position="24"/>
    </location>
</feature>
<evidence type="ECO:0000313" key="3">
    <source>
        <dbReference type="Proteomes" id="UP000035680"/>
    </source>
</evidence>
<keyword evidence="3" id="KW-1185">Reference proteome</keyword>